<dbReference type="RefSeq" id="WP_123233394.1">
    <property type="nucleotide sequence ID" value="NZ_RJSG01000002.1"/>
</dbReference>
<keyword evidence="2" id="KW-1185">Reference proteome</keyword>
<reference evidence="1 2" key="1">
    <citation type="submission" date="2018-11" db="EMBL/GenBank/DDBJ databases">
        <authorList>
            <person name="Li F."/>
        </authorList>
    </citation>
    <scope>NUCLEOTIDE SEQUENCE [LARGE SCALE GENOMIC DNA]</scope>
    <source>
        <strain evidence="1 2">KIS18-7</strain>
    </source>
</reference>
<gene>
    <name evidence="1" type="ORF">EFL95_07490</name>
</gene>
<dbReference type="OrthoDB" id="5144898at2"/>
<dbReference type="AlphaFoldDB" id="A0A3N0DTF6"/>
<dbReference type="Proteomes" id="UP000277094">
    <property type="component" value="Unassembled WGS sequence"/>
</dbReference>
<dbReference type="EMBL" id="RJSG01000002">
    <property type="protein sequence ID" value="RNL78892.1"/>
    <property type="molecule type" value="Genomic_DNA"/>
</dbReference>
<comment type="caution">
    <text evidence="1">The sequence shown here is derived from an EMBL/GenBank/DDBJ whole genome shotgun (WGS) entry which is preliminary data.</text>
</comment>
<organism evidence="1 2">
    <name type="scientific">Nocardioides marmorisolisilvae</name>
    <dbReference type="NCBI Taxonomy" id="1542737"/>
    <lineage>
        <taxon>Bacteria</taxon>
        <taxon>Bacillati</taxon>
        <taxon>Actinomycetota</taxon>
        <taxon>Actinomycetes</taxon>
        <taxon>Propionibacteriales</taxon>
        <taxon>Nocardioidaceae</taxon>
        <taxon>Nocardioides</taxon>
    </lineage>
</organism>
<evidence type="ECO:0000313" key="1">
    <source>
        <dbReference type="EMBL" id="RNL78892.1"/>
    </source>
</evidence>
<accession>A0A3N0DTF6</accession>
<protein>
    <submittedName>
        <fullName evidence="1">Uncharacterized protein</fullName>
    </submittedName>
</protein>
<name>A0A3N0DTF6_9ACTN</name>
<proteinExistence type="predicted"/>
<evidence type="ECO:0000313" key="2">
    <source>
        <dbReference type="Proteomes" id="UP000277094"/>
    </source>
</evidence>
<sequence>MTLFHRADRAPALVVDRAGLGRREKVLAFVNDGDRWLLGTRLALVLVGEDTVRLPWETVQAADWDQDESRLKVSEVGEYGRPRASYEFTLENPALLLQLIRERVTASVVVQRGFLVSGKRGFKVIGRRSPDGGPITWMHEYDAGIDPDEPDVVRAAAEALAQARADVGDVSGTD</sequence>